<protein>
    <recommendedName>
        <fullName evidence="3">NmrA-like domain-containing protein</fullName>
    </recommendedName>
</protein>
<dbReference type="PANTHER" id="PTHR47706:SF9">
    <property type="entry name" value="NMRA-LIKE DOMAIN-CONTAINING PROTEIN-RELATED"/>
    <property type="match status" value="1"/>
</dbReference>
<dbReference type="Gene3D" id="3.90.25.10">
    <property type="entry name" value="UDP-galactose 4-epimerase, domain 1"/>
    <property type="match status" value="1"/>
</dbReference>
<keyword evidence="2" id="KW-0560">Oxidoreductase</keyword>
<dbReference type="GO" id="GO:0016491">
    <property type="term" value="F:oxidoreductase activity"/>
    <property type="evidence" value="ECO:0007669"/>
    <property type="project" value="UniProtKB-KW"/>
</dbReference>
<keyword evidence="5" id="KW-1185">Reference proteome</keyword>
<gene>
    <name evidence="4" type="ORF">B0F90DRAFT_1817449</name>
</gene>
<dbReference type="InterPro" id="IPR036291">
    <property type="entry name" value="NAD(P)-bd_dom_sf"/>
</dbReference>
<dbReference type="PANTHER" id="PTHR47706">
    <property type="entry name" value="NMRA-LIKE FAMILY PROTEIN"/>
    <property type="match status" value="1"/>
</dbReference>
<reference evidence="4" key="1">
    <citation type="journal article" date="2022" name="New Phytol.">
        <title>Evolutionary transition to the ectomycorrhizal habit in the genomes of a hyperdiverse lineage of mushroom-forming fungi.</title>
        <authorList>
            <person name="Looney B."/>
            <person name="Miyauchi S."/>
            <person name="Morin E."/>
            <person name="Drula E."/>
            <person name="Courty P.E."/>
            <person name="Kohler A."/>
            <person name="Kuo A."/>
            <person name="LaButti K."/>
            <person name="Pangilinan J."/>
            <person name="Lipzen A."/>
            <person name="Riley R."/>
            <person name="Andreopoulos W."/>
            <person name="He G."/>
            <person name="Johnson J."/>
            <person name="Nolan M."/>
            <person name="Tritt A."/>
            <person name="Barry K.W."/>
            <person name="Grigoriev I.V."/>
            <person name="Nagy L.G."/>
            <person name="Hibbett D."/>
            <person name="Henrissat B."/>
            <person name="Matheny P.B."/>
            <person name="Labbe J."/>
            <person name="Martin F.M."/>
        </authorList>
    </citation>
    <scope>NUCLEOTIDE SEQUENCE</scope>
    <source>
        <strain evidence="4">BPL690</strain>
    </source>
</reference>
<dbReference type="AlphaFoldDB" id="A0AAD4M3Q4"/>
<name>A0AAD4M3Q4_9AGAM</name>
<evidence type="ECO:0000256" key="2">
    <source>
        <dbReference type="ARBA" id="ARBA00023002"/>
    </source>
</evidence>
<comment type="caution">
    <text evidence="4">The sequence shown here is derived from an EMBL/GenBank/DDBJ whole genome shotgun (WGS) entry which is preliminary data.</text>
</comment>
<dbReference type="Pfam" id="PF05368">
    <property type="entry name" value="NmrA"/>
    <property type="match status" value="1"/>
</dbReference>
<dbReference type="InterPro" id="IPR051609">
    <property type="entry name" value="NmrA/Isoflavone_reductase-like"/>
</dbReference>
<evidence type="ECO:0000256" key="1">
    <source>
        <dbReference type="ARBA" id="ARBA00022857"/>
    </source>
</evidence>
<keyword evidence="1" id="KW-0521">NADP</keyword>
<evidence type="ECO:0000313" key="5">
    <source>
        <dbReference type="Proteomes" id="UP001203297"/>
    </source>
</evidence>
<evidence type="ECO:0000313" key="4">
    <source>
        <dbReference type="EMBL" id="KAI0300692.1"/>
    </source>
</evidence>
<dbReference type="Gene3D" id="3.40.50.720">
    <property type="entry name" value="NAD(P)-binding Rossmann-like Domain"/>
    <property type="match status" value="1"/>
</dbReference>
<feature type="domain" description="NmrA-like" evidence="3">
    <location>
        <begin position="51"/>
        <end position="278"/>
    </location>
</feature>
<dbReference type="SUPFAM" id="SSF51735">
    <property type="entry name" value="NAD(P)-binding Rossmann-fold domains"/>
    <property type="match status" value="1"/>
</dbReference>
<organism evidence="4 5">
    <name type="scientific">Multifurca ochricompacta</name>
    <dbReference type="NCBI Taxonomy" id="376703"/>
    <lineage>
        <taxon>Eukaryota</taxon>
        <taxon>Fungi</taxon>
        <taxon>Dikarya</taxon>
        <taxon>Basidiomycota</taxon>
        <taxon>Agaricomycotina</taxon>
        <taxon>Agaricomycetes</taxon>
        <taxon>Russulales</taxon>
        <taxon>Russulaceae</taxon>
        <taxon>Multifurca</taxon>
    </lineage>
</organism>
<accession>A0AAD4M3Q4</accession>
<sequence>MSETDPFVPGKVFVKELVELSLSNLRVYVTTRLEIDFGPSSQHMSGYKNFAVVGAGSTGSFIIRQLLKDKSAGIVDNVVVLTREGSKTTVDGDAKLIPVDYSNKVSVKNALIGVDVVISTLASTVLQLQVGLAEAAKEAGAKLFVPSEFGAKTEGETEGFLGFKASIQTQLKAVGLPYTLFYTGAFADFVWTSYFGLDIKSGKATIGGEGKKQNPFTSRVDIARYVSYILTHLPAEQLNNRSFTMVGDTKSFNEVFKEYEAKTGKKLEVTNVPVSELDTRLAANPRDIFAILHKAWSTGPDPTKENDNYLYPDWNPSSLLENIPVA</sequence>
<dbReference type="EMBL" id="WTXG01000017">
    <property type="protein sequence ID" value="KAI0300692.1"/>
    <property type="molecule type" value="Genomic_DNA"/>
</dbReference>
<dbReference type="Proteomes" id="UP001203297">
    <property type="component" value="Unassembled WGS sequence"/>
</dbReference>
<proteinExistence type="predicted"/>
<evidence type="ECO:0000259" key="3">
    <source>
        <dbReference type="Pfam" id="PF05368"/>
    </source>
</evidence>
<dbReference type="InterPro" id="IPR008030">
    <property type="entry name" value="NmrA-like"/>
</dbReference>